<name>A0A8C4SQH9_ERPCA</name>
<evidence type="ECO:0000313" key="10">
    <source>
        <dbReference type="Proteomes" id="UP000694620"/>
    </source>
</evidence>
<evidence type="ECO:0000313" key="9">
    <source>
        <dbReference type="Ensembl" id="ENSECRP00000021184.1"/>
    </source>
</evidence>
<evidence type="ECO:0000256" key="4">
    <source>
        <dbReference type="PROSITE-ProRule" id="PRU00302"/>
    </source>
</evidence>
<dbReference type="CDD" id="cd00033">
    <property type="entry name" value="CCP"/>
    <property type="match status" value="1"/>
</dbReference>
<evidence type="ECO:0000259" key="8">
    <source>
        <dbReference type="PROSITE" id="PS50923"/>
    </source>
</evidence>
<keyword evidence="3 4" id="KW-1015">Disulfide bond</keyword>
<feature type="region of interest" description="Disordered" evidence="5">
    <location>
        <begin position="145"/>
        <end position="212"/>
    </location>
</feature>
<feature type="signal peptide" evidence="7">
    <location>
        <begin position="1"/>
        <end position="30"/>
    </location>
</feature>
<sequence>MDRQSKRRATGGPIIELLLLGISLTAQVTGECMSFETDPNVMLTAEHLTVNEFPDGYNATFKCSSGYRPTNDLVTITCVDSKWTKLKLICEPIICNPPENMMNGKFDTSKTVHFGQKIYAECSKGYVMVGRNYRMCLANGKWDGRNPTCEPDPRANTTPQSTTSEKVPDTTAVPETATTPQSTTWEAEPTAEVSTTLKYPSSTDDSSISDSTVYSTTMENNNFIRNEEADVADSMVYSTTMENNNFIRNEEADVAEHVYSPGFDSLLIVGVTVLGVVTICIFILYIRKKNKKGSYYLPTEEQHFVNGSNGNSDEKVLTPQEKLSV</sequence>
<feature type="disulfide bond" evidence="4">
    <location>
        <begin position="122"/>
        <end position="149"/>
    </location>
</feature>
<evidence type="ECO:0000256" key="1">
    <source>
        <dbReference type="ARBA" id="ARBA00022729"/>
    </source>
</evidence>
<keyword evidence="2" id="KW-0677">Repeat</keyword>
<accession>A0A8C4SQH9</accession>
<feature type="chain" id="PRO_5034205737" evidence="7">
    <location>
        <begin position="31"/>
        <end position="325"/>
    </location>
</feature>
<dbReference type="PANTHER" id="PTHR45656:SF4">
    <property type="entry name" value="PROTEIN CBR-CLEC-78"/>
    <property type="match status" value="1"/>
</dbReference>
<keyword evidence="6" id="KW-0472">Membrane</keyword>
<reference evidence="9" key="2">
    <citation type="submission" date="2025-08" db="UniProtKB">
        <authorList>
            <consortium name="Ensembl"/>
        </authorList>
    </citation>
    <scope>IDENTIFICATION</scope>
</reference>
<dbReference type="PROSITE" id="PS50923">
    <property type="entry name" value="SUSHI"/>
    <property type="match status" value="2"/>
</dbReference>
<feature type="domain" description="Sushi" evidence="8">
    <location>
        <begin position="93"/>
        <end position="151"/>
    </location>
</feature>
<dbReference type="Ensembl" id="ENSECRT00000021642.1">
    <property type="protein sequence ID" value="ENSECRP00000021184.1"/>
    <property type="gene ID" value="ENSECRG00000014275.1"/>
</dbReference>
<dbReference type="InterPro" id="IPR051277">
    <property type="entry name" value="SEZ6_CSMD_C4BPB_Regulators"/>
</dbReference>
<dbReference type="InterPro" id="IPR035976">
    <property type="entry name" value="Sushi/SCR/CCP_sf"/>
</dbReference>
<dbReference type="Gene3D" id="2.10.70.10">
    <property type="entry name" value="Complement Module, domain 1"/>
    <property type="match status" value="2"/>
</dbReference>
<keyword evidence="4" id="KW-0768">Sushi</keyword>
<reference evidence="9" key="3">
    <citation type="submission" date="2025-09" db="UniProtKB">
        <authorList>
            <consortium name="Ensembl"/>
        </authorList>
    </citation>
    <scope>IDENTIFICATION</scope>
</reference>
<comment type="caution">
    <text evidence="4">Lacks conserved residue(s) required for the propagation of feature annotation.</text>
</comment>
<feature type="compositionally biased region" description="Polar residues" evidence="5">
    <location>
        <begin position="176"/>
        <end position="185"/>
    </location>
</feature>
<feature type="domain" description="Sushi" evidence="8">
    <location>
        <begin position="30"/>
        <end position="92"/>
    </location>
</feature>
<protein>
    <submittedName>
        <fullName evidence="9">E-selectin-like</fullName>
    </submittedName>
</protein>
<evidence type="ECO:0000256" key="3">
    <source>
        <dbReference type="ARBA" id="ARBA00023157"/>
    </source>
</evidence>
<feature type="disulfide bond" evidence="4">
    <location>
        <begin position="63"/>
        <end position="90"/>
    </location>
</feature>
<keyword evidence="1 7" id="KW-0732">Signal</keyword>
<dbReference type="Proteomes" id="UP000694620">
    <property type="component" value="Chromosome 3"/>
</dbReference>
<proteinExistence type="predicted"/>
<keyword evidence="10" id="KW-1185">Reference proteome</keyword>
<evidence type="ECO:0000256" key="5">
    <source>
        <dbReference type="SAM" id="MobiDB-lite"/>
    </source>
</evidence>
<feature type="compositionally biased region" description="Low complexity" evidence="5">
    <location>
        <begin position="201"/>
        <end position="212"/>
    </location>
</feature>
<reference evidence="9" key="1">
    <citation type="submission" date="2021-06" db="EMBL/GenBank/DDBJ databases">
        <authorList>
            <consortium name="Wellcome Sanger Institute Data Sharing"/>
        </authorList>
    </citation>
    <scope>NUCLEOTIDE SEQUENCE [LARGE SCALE GENOMIC DNA]</scope>
</reference>
<organism evidence="9 10">
    <name type="scientific">Erpetoichthys calabaricus</name>
    <name type="common">Rope fish</name>
    <name type="synonym">Calamoichthys calabaricus</name>
    <dbReference type="NCBI Taxonomy" id="27687"/>
    <lineage>
        <taxon>Eukaryota</taxon>
        <taxon>Metazoa</taxon>
        <taxon>Chordata</taxon>
        <taxon>Craniata</taxon>
        <taxon>Vertebrata</taxon>
        <taxon>Euteleostomi</taxon>
        <taxon>Actinopterygii</taxon>
        <taxon>Polypteriformes</taxon>
        <taxon>Polypteridae</taxon>
        <taxon>Erpetoichthys</taxon>
    </lineage>
</organism>
<dbReference type="InterPro" id="IPR000436">
    <property type="entry name" value="Sushi_SCR_CCP_dom"/>
</dbReference>
<evidence type="ECO:0000256" key="7">
    <source>
        <dbReference type="SAM" id="SignalP"/>
    </source>
</evidence>
<feature type="transmembrane region" description="Helical" evidence="6">
    <location>
        <begin position="266"/>
        <end position="286"/>
    </location>
</feature>
<gene>
    <name evidence="9" type="primary">LOC114647908</name>
</gene>
<dbReference type="AlphaFoldDB" id="A0A8C4SQH9"/>
<feature type="compositionally biased region" description="Polar residues" evidence="5">
    <location>
        <begin position="155"/>
        <end position="165"/>
    </location>
</feature>
<dbReference type="GeneTree" id="ENSGT01060000251263"/>
<keyword evidence="6" id="KW-0812">Transmembrane</keyword>
<dbReference type="SUPFAM" id="SSF57535">
    <property type="entry name" value="Complement control module/SCR domain"/>
    <property type="match status" value="2"/>
</dbReference>
<evidence type="ECO:0000256" key="2">
    <source>
        <dbReference type="ARBA" id="ARBA00022737"/>
    </source>
</evidence>
<dbReference type="Pfam" id="PF00084">
    <property type="entry name" value="Sushi"/>
    <property type="match status" value="2"/>
</dbReference>
<evidence type="ECO:0000256" key="6">
    <source>
        <dbReference type="SAM" id="Phobius"/>
    </source>
</evidence>
<keyword evidence="6" id="KW-1133">Transmembrane helix</keyword>
<dbReference type="PANTHER" id="PTHR45656">
    <property type="entry name" value="PROTEIN CBR-CLEC-78"/>
    <property type="match status" value="1"/>
</dbReference>
<dbReference type="SMART" id="SM00032">
    <property type="entry name" value="CCP"/>
    <property type="match status" value="2"/>
</dbReference>